<dbReference type="Pfam" id="PF05299">
    <property type="entry name" value="Peptidase_M61"/>
    <property type="match status" value="1"/>
</dbReference>
<dbReference type="Gene3D" id="2.60.40.3650">
    <property type="match status" value="1"/>
</dbReference>
<organism evidence="2 3">
    <name type="scientific">Aliiglaciecola litoralis</name>
    <dbReference type="NCBI Taxonomy" id="582857"/>
    <lineage>
        <taxon>Bacteria</taxon>
        <taxon>Pseudomonadati</taxon>
        <taxon>Pseudomonadota</taxon>
        <taxon>Gammaproteobacteria</taxon>
        <taxon>Alteromonadales</taxon>
        <taxon>Alteromonadaceae</taxon>
        <taxon>Aliiglaciecola</taxon>
    </lineage>
</organism>
<dbReference type="SUPFAM" id="SSF55486">
    <property type="entry name" value="Metalloproteases ('zincins'), catalytic domain"/>
    <property type="match status" value="1"/>
</dbReference>
<feature type="domain" description="PDZ" evidence="1">
    <location>
        <begin position="446"/>
        <end position="515"/>
    </location>
</feature>
<evidence type="ECO:0000313" key="3">
    <source>
        <dbReference type="Proteomes" id="UP001500359"/>
    </source>
</evidence>
<dbReference type="InterPro" id="IPR036034">
    <property type="entry name" value="PDZ_sf"/>
</dbReference>
<dbReference type="Proteomes" id="UP001500359">
    <property type="component" value="Unassembled WGS sequence"/>
</dbReference>
<dbReference type="InterPro" id="IPR040756">
    <property type="entry name" value="Peptidase_M61_N"/>
</dbReference>
<dbReference type="InterPro" id="IPR001478">
    <property type="entry name" value="PDZ"/>
</dbReference>
<protein>
    <submittedName>
        <fullName evidence="2">PDZ domain-containing protein</fullName>
    </submittedName>
</protein>
<proteinExistence type="predicted"/>
<comment type="caution">
    <text evidence="2">The sequence shown here is derived from an EMBL/GenBank/DDBJ whole genome shotgun (WGS) entry which is preliminary data.</text>
</comment>
<dbReference type="PIRSF" id="PIRSF016493">
    <property type="entry name" value="Glycyl_aminpptds"/>
    <property type="match status" value="1"/>
</dbReference>
<dbReference type="InterPro" id="IPR024191">
    <property type="entry name" value="Peptidase_M61"/>
</dbReference>
<dbReference type="EMBL" id="BAAAFD010000006">
    <property type="protein sequence ID" value="GAA0857332.1"/>
    <property type="molecule type" value="Genomic_DNA"/>
</dbReference>
<dbReference type="InterPro" id="IPR027268">
    <property type="entry name" value="Peptidase_M4/M1_CTD_sf"/>
</dbReference>
<dbReference type="Gene3D" id="2.30.42.10">
    <property type="match status" value="1"/>
</dbReference>
<dbReference type="SMART" id="SM00228">
    <property type="entry name" value="PDZ"/>
    <property type="match status" value="1"/>
</dbReference>
<dbReference type="Pfam" id="PF13180">
    <property type="entry name" value="PDZ_2"/>
    <property type="match status" value="1"/>
</dbReference>
<evidence type="ECO:0000259" key="1">
    <source>
        <dbReference type="SMART" id="SM00228"/>
    </source>
</evidence>
<gene>
    <name evidence="2" type="ORF">GCM10009114_22700</name>
</gene>
<name>A0ABP3X044_9ALTE</name>
<keyword evidence="3" id="KW-1185">Reference proteome</keyword>
<dbReference type="InterPro" id="IPR007963">
    <property type="entry name" value="Peptidase_M61_catalytic"/>
</dbReference>
<reference evidence="3" key="1">
    <citation type="journal article" date="2019" name="Int. J. Syst. Evol. Microbiol.">
        <title>The Global Catalogue of Microorganisms (GCM) 10K type strain sequencing project: providing services to taxonomists for standard genome sequencing and annotation.</title>
        <authorList>
            <consortium name="The Broad Institute Genomics Platform"/>
            <consortium name="The Broad Institute Genome Sequencing Center for Infectious Disease"/>
            <person name="Wu L."/>
            <person name="Ma J."/>
        </authorList>
    </citation>
    <scope>NUCLEOTIDE SEQUENCE [LARGE SCALE GENOMIC DNA]</scope>
    <source>
        <strain evidence="3">JCM 15896</strain>
    </source>
</reference>
<accession>A0ABP3X044</accession>
<dbReference type="SUPFAM" id="SSF50156">
    <property type="entry name" value="PDZ domain-like"/>
    <property type="match status" value="1"/>
</dbReference>
<evidence type="ECO:0000313" key="2">
    <source>
        <dbReference type="EMBL" id="GAA0857332.1"/>
    </source>
</evidence>
<dbReference type="Pfam" id="PF17899">
    <property type="entry name" value="Peptidase_M61_N"/>
    <property type="match status" value="1"/>
</dbReference>
<dbReference type="Gene3D" id="1.10.390.10">
    <property type="entry name" value="Neutral Protease Domain 2"/>
    <property type="match status" value="1"/>
</dbReference>
<sequence length="552" mass="63666">MIRDFCKNIVKFDVFDANDESLPYEKLDKQSWRITPNSKIINITMLVYAYDLSVRSAYINDEYAFFNGTSLFLRCHGYSGRCSMTLALPDKKQDRWQIATSMPRDNSQSNKYVYLAQDYDELIDHPVLMGEFDIASFRAKGVDFKFVLTGKHKADVERICQDLVAVCEHHLALFDYNIPIDEYWFMTLLCEGGFGGLEHRASTVLQYARNELPTVRQRKTMPDGYRRFLSLCSHEFFHTWHVKRNKPDVFIQLDLSKEVYTEQLWIYEGFTSYVDDLSLVRSKLIEPESYLELLGQNLTRLSRNPGQFKQTVTESSFDAWTRFYQQDASAANNIVSYYAKGAEIALCLDLLIRQETHDEANLFKVMQLLWRQFGSINVGTQIDSINSTIKQHLNIDLGSFFQHALYSTKPLPTEELLRGAGIEVCFRSQCEPGDKGGKSAEKEARVGFGASYEDNSIGVKITQVLESSPAYEAELFVGDVLISVEQWQVSKSKLQSILDDHYDQQYLTMHVLRDGRLVQLNLPVHEAQKDIIYLQTRDPALRDNWLMRPNLS</sequence>